<dbReference type="InterPro" id="IPR051549">
    <property type="entry name" value="PEP_Utilizing_Enz"/>
</dbReference>
<dbReference type="GO" id="GO:0005524">
    <property type="term" value="F:ATP binding"/>
    <property type="evidence" value="ECO:0007669"/>
    <property type="project" value="InterPro"/>
</dbReference>
<reference evidence="4" key="2">
    <citation type="submission" date="2020-06" db="EMBL/GenBank/DDBJ databases">
        <authorList>
            <person name="Sheffer M."/>
        </authorList>
    </citation>
    <scope>NUCLEOTIDE SEQUENCE</scope>
</reference>
<dbReference type="Pfam" id="PF00391">
    <property type="entry name" value="PEP-utilizers"/>
    <property type="match status" value="1"/>
</dbReference>
<dbReference type="Gene3D" id="3.30.1490.20">
    <property type="entry name" value="ATP-grasp fold, A domain"/>
    <property type="match status" value="1"/>
</dbReference>
<dbReference type="InterPro" id="IPR008279">
    <property type="entry name" value="PEP-util_enz_mobile_dom"/>
</dbReference>
<organism evidence="4 5">
    <name type="scientific">Argiope bruennichi</name>
    <name type="common">Wasp spider</name>
    <name type="synonym">Aranea bruennichi</name>
    <dbReference type="NCBI Taxonomy" id="94029"/>
    <lineage>
        <taxon>Eukaryota</taxon>
        <taxon>Metazoa</taxon>
        <taxon>Ecdysozoa</taxon>
        <taxon>Arthropoda</taxon>
        <taxon>Chelicerata</taxon>
        <taxon>Arachnida</taxon>
        <taxon>Araneae</taxon>
        <taxon>Araneomorphae</taxon>
        <taxon>Entelegynae</taxon>
        <taxon>Araneoidea</taxon>
        <taxon>Araneidae</taxon>
        <taxon>Argiope</taxon>
    </lineage>
</organism>
<sequence>MVKTVRLTHATQVSAVEKLIPTSSHPLGGRLLLQVARLYCSHSSSSLHVTFQHLCCEGLDTRMVLSMIISLFTAPLEFLYWIKWAIAYVAIRLHNKFPGGRFNLYDFRVVNDPLKLAILVPQEEKNLESPFPDTHLLEHVDEVAFYGVNSKSECLLVRIARGCNQVADAWVYLKLANGKTYCLTETVGYQQSTDGNDHTFSCGKLQMHYLSPMRRWRIFYCGMLKEISEDKKDAEEAVFVKFVFLWKASSDVYDCTLDTNPEGFADAMARSEWKVPFVPPIKKFTEALDFYAQAGVVTGTVSVNDEPEYDMYLFGEKMRSLGKSANIAGCKFTTILGNIPANGLTFHLSHASAPYMFKNAPFGFTVDPDGNLWVLKELDINIKPFSVKRTGSSFRAAFQAGEQYEIYGNIAQPIVFYSDQGWSGFLELSYIDFTYKNKKGSGLILTGEVYKEPKQPPKLLPSLKPPEIVPLTLPFSDEASHFGEISGGKGSSLGILTQLSKEDKTFTVPKGIIVTTSAYAEFLTPEILDAVKHLEDIAYGNETGDLIVACKKISRIVENTPLPKKICHSILEDLKEVFKDEVNQKKFAIRSSATGEDTAAMSAAGQMDTFLGVQGLKEIFSAVKKCWASQFGHIAVEYKRRYGQVLNSPMAVVIQEMVACEVSGVMFTCDPVTNNPSYITITANYGLGETVVSGAVEPDTYNIRRKESGKLEMKSVILGSKHQRIVMQESGGTITEDLGENSRNESCLTREAAIRLAKLGIKIEKYYKSSRDIEWGIVNDKIYILQSRPVTNAAAETDEEIKHEFDSPLRCENEYASVANIGEVMPGAMSPLGIDQMTKFFICAIQKQAWEKGFVDNLFKSKYFQPGILQFCNHMMMTVVETITRYGVNTPASKGFMISIFGRILDDPELLDYAYEKVKDGVQQSWMFNLRYYWDLFFFDHSLPKVKKKIFDYHMEFLRHETAKETFEAILNACSDFDDAAKKHMECTENSSNWNMTMFSILCKTKESVDNDIYSDFARFLASSSNVESADVPQAMQEVANQIVKDIGAEEFKAMSVEEAEEWLQTSPTMAGNKFRKFLLRHGHRCLKEFDIRSITWGMDPKLLVKLLQNLAGISKEETKQDDSIDKIFSQLNVPLTFMSKLMLRFVVPNCRKGVRAREASKSILIKAMDNWRKGYRRLGKQMVSEGRLPDEDLIFFLTLDEIKDLLNTRSPGVITRAIHRKKIHPILDSFKFPEISKGLPKPINYEEDSSENYEFVADLTMKGIPVSQGVTKGYARVAMTLDEAAHLKPGEILITYSTDIGWSPYFPIISGVVTELGGLISHGAVVSREYGLPCVVGLQGATKRFRTGDYVLLDGKKGILQRLPQPEEKND</sequence>
<evidence type="ECO:0000256" key="1">
    <source>
        <dbReference type="ARBA" id="ARBA00007837"/>
    </source>
</evidence>
<dbReference type="Pfam" id="PF01326">
    <property type="entry name" value="PPDK_N"/>
    <property type="match status" value="1"/>
</dbReference>
<accession>A0A8T0FRL4</accession>
<dbReference type="Gene3D" id="3.30.470.20">
    <property type="entry name" value="ATP-grasp fold, B domain"/>
    <property type="match status" value="1"/>
</dbReference>
<dbReference type="Proteomes" id="UP000807504">
    <property type="component" value="Unassembled WGS sequence"/>
</dbReference>
<keyword evidence="5" id="KW-1185">Reference proteome</keyword>
<feature type="domain" description="Pyruvate phosphate dikinase AMP/ATP-binding" evidence="3">
    <location>
        <begin position="486"/>
        <end position="805"/>
    </location>
</feature>
<gene>
    <name evidence="4" type="ORF">HNY73_003781</name>
</gene>
<evidence type="ECO:0000259" key="2">
    <source>
        <dbReference type="Pfam" id="PF00391"/>
    </source>
</evidence>
<dbReference type="Gene3D" id="3.50.30.10">
    <property type="entry name" value="Phosphohistidine domain"/>
    <property type="match status" value="1"/>
</dbReference>
<dbReference type="InterPro" id="IPR002192">
    <property type="entry name" value="PPDK_AMP/ATP-bd"/>
</dbReference>
<evidence type="ECO:0000313" key="4">
    <source>
        <dbReference type="EMBL" id="KAF8792140.1"/>
    </source>
</evidence>
<reference evidence="4" key="1">
    <citation type="journal article" date="2020" name="bioRxiv">
        <title>Chromosome-level reference genome of the European wasp spider Argiope bruennichi: a resource for studies on range expansion and evolutionary adaptation.</title>
        <authorList>
            <person name="Sheffer M.M."/>
            <person name="Hoppe A."/>
            <person name="Krehenwinkel H."/>
            <person name="Uhl G."/>
            <person name="Kuss A.W."/>
            <person name="Jensen L."/>
            <person name="Jensen C."/>
            <person name="Gillespie R.G."/>
            <person name="Hoff K.J."/>
            <person name="Prost S."/>
        </authorList>
    </citation>
    <scope>NUCLEOTIDE SEQUENCE</scope>
</reference>
<evidence type="ECO:0000259" key="3">
    <source>
        <dbReference type="Pfam" id="PF01326"/>
    </source>
</evidence>
<dbReference type="InterPro" id="IPR036637">
    <property type="entry name" value="Phosphohistidine_dom_sf"/>
</dbReference>
<protein>
    <submittedName>
        <fullName evidence="4">Putative phosphoenolpyruvate synthase like protein</fullName>
    </submittedName>
</protein>
<comment type="similarity">
    <text evidence="1">Belongs to the PEP-utilizing enzyme family.</text>
</comment>
<name>A0A8T0FRL4_ARGBR</name>
<dbReference type="InterPro" id="IPR013815">
    <property type="entry name" value="ATP_grasp_subdomain_1"/>
</dbReference>
<proteinExistence type="inferred from homology"/>
<dbReference type="PANTHER" id="PTHR43615:SF1">
    <property type="entry name" value="PPDK_N DOMAIN-CONTAINING PROTEIN"/>
    <property type="match status" value="1"/>
</dbReference>
<feature type="domain" description="PEP-utilising enzyme mobile" evidence="2">
    <location>
        <begin position="1289"/>
        <end position="1359"/>
    </location>
</feature>
<evidence type="ECO:0000313" key="5">
    <source>
        <dbReference type="Proteomes" id="UP000807504"/>
    </source>
</evidence>
<dbReference type="SUPFAM" id="SSF56059">
    <property type="entry name" value="Glutathione synthetase ATP-binding domain-like"/>
    <property type="match status" value="1"/>
</dbReference>
<dbReference type="PANTHER" id="PTHR43615">
    <property type="entry name" value="PHOSPHOENOLPYRUVATE SYNTHASE-RELATED"/>
    <property type="match status" value="1"/>
</dbReference>
<dbReference type="GO" id="GO:0016301">
    <property type="term" value="F:kinase activity"/>
    <property type="evidence" value="ECO:0007669"/>
    <property type="project" value="InterPro"/>
</dbReference>
<dbReference type="SUPFAM" id="SSF52009">
    <property type="entry name" value="Phosphohistidine domain"/>
    <property type="match status" value="1"/>
</dbReference>
<comment type="caution">
    <text evidence="4">The sequence shown here is derived from an EMBL/GenBank/DDBJ whole genome shotgun (WGS) entry which is preliminary data.</text>
</comment>
<dbReference type="EMBL" id="JABXBU010000003">
    <property type="protein sequence ID" value="KAF8792140.1"/>
    <property type="molecule type" value="Genomic_DNA"/>
</dbReference>